<gene>
    <name evidence="2" type="ORF">DF3PB_930012</name>
</gene>
<evidence type="ECO:0000256" key="1">
    <source>
        <dbReference type="SAM" id="MobiDB-lite"/>
    </source>
</evidence>
<reference evidence="2" key="1">
    <citation type="submission" date="2018-07" db="EMBL/GenBank/DDBJ databases">
        <authorList>
            <person name="Quirk P.G."/>
            <person name="Krulwich T.A."/>
        </authorList>
    </citation>
    <scope>NUCLEOTIDE SEQUENCE</scope>
</reference>
<name>A0A380TMF0_9ZZZZ</name>
<dbReference type="InterPro" id="IPR008768">
    <property type="entry name" value="Gp9-like"/>
</dbReference>
<feature type="region of interest" description="Disordered" evidence="1">
    <location>
        <begin position="27"/>
        <end position="51"/>
    </location>
</feature>
<organism evidence="2">
    <name type="scientific">metagenome</name>
    <dbReference type="NCBI Taxonomy" id="256318"/>
    <lineage>
        <taxon>unclassified sequences</taxon>
        <taxon>metagenomes</taxon>
    </lineage>
</organism>
<protein>
    <submittedName>
        <fullName evidence="2">Uncharacterized protein</fullName>
    </submittedName>
</protein>
<dbReference type="GO" id="GO:0019069">
    <property type="term" value="P:viral capsid assembly"/>
    <property type="evidence" value="ECO:0007669"/>
    <property type="project" value="InterPro"/>
</dbReference>
<dbReference type="Pfam" id="PF05396">
    <property type="entry name" value="Phage_T7_Capsid"/>
    <property type="match status" value="1"/>
</dbReference>
<dbReference type="EMBL" id="UIDG01000649">
    <property type="protein sequence ID" value="SUS08894.1"/>
    <property type="molecule type" value="Genomic_DNA"/>
</dbReference>
<dbReference type="AlphaFoldDB" id="A0A380TMF0"/>
<sequence>MTDDLSTKETETVDSLLNVTADASAAGSLASEDNEAAAQAAGSERPIGIPEKFWDDEKGELRTEALVKSYVELERKLSGLSARELPARPEDYEIKIQTELLESDADLNRRLHAAGFSQEQAQLVYDLASERLMPMVTEIATLFETEGQVTRLVKHFGGEQRWRETARQLDAWGRANLPHRVFDALSTTYEGVLAMERLMSNGEPGLVREGEAGASVATEADLKTLMRDPRYWRDQDPAIVNKVREGFRKLYQD</sequence>
<accession>A0A380TMF0</accession>
<proteinExistence type="predicted"/>
<evidence type="ECO:0000313" key="2">
    <source>
        <dbReference type="EMBL" id="SUS08894.1"/>
    </source>
</evidence>